<dbReference type="InterPro" id="IPR007730">
    <property type="entry name" value="SPOR-like_dom"/>
</dbReference>
<dbReference type="KEGG" id="zmm:Zmob_0456"/>
<sequence length="648" mass="69871" precursor="true">MAIEIKDSKNGGFGKQPVPSEFIGTRISAKAQKTSYGKIRYIVKSTWVSFLVLTGIPCYSVPLQAQIAENETGSDKADLTVYLRRLAAQPHDTNALIGAGLASYRAGDLHAAYGFLSRAETLAPHDGKVKATLGSIFIQQEKPQQALKYFHEAVSNGIPAAIVASDSGLAYDLLGNKAKAEAAYTMALSSHPDDETERRFALSQAIAGHASNALALIDRQLRQQNRAAWRTRALILALTGDVAGANAIIKSTMPAGSAEAMASFLSRLPHLSAQEKAAAVHFGDMKVKGSSSQSLWAENDKSGPADTKEPVSDFNIDSIPATPEDYVTSEKPMPLAPQAPRPEVGEDPIRPLTVKDDDREPPTPKVLLKSRRGNVGEKANPVAVTVSPPVVPAPTVSPVLPKPKSKIASAPIVQEKTSEKTPPTTKKTPVRSEAELKAYCKINIENSLKLPAKKAMKGKIVAKPAHASKTPSKVELLKINQCIAEQKALDQKAEKSSAKKVGNLPIEASEKNPKMLNGKKDLSANSPATTIEKKNSHAAVDTKTATETKAVTKSAHEATSERYWVQVASGENKANLLAVWQKLLTKYPLLKTTQPWTSPWHKSHRLLAGPFSSDEQAQDFVNKLKKHGFSTIQFTSRKTVPVERLTAK</sequence>
<dbReference type="InterPro" id="IPR019734">
    <property type="entry name" value="TPR_rpt"/>
</dbReference>
<dbReference type="HOGENOM" id="CLU_033316_0_0_5"/>
<dbReference type="Pfam" id="PF05036">
    <property type="entry name" value="SPOR"/>
    <property type="match status" value="1"/>
</dbReference>
<dbReference type="Proteomes" id="UP000001494">
    <property type="component" value="Chromosome"/>
</dbReference>
<dbReference type="PROSITE" id="PS51724">
    <property type="entry name" value="SPOR"/>
    <property type="match status" value="1"/>
</dbReference>
<protein>
    <submittedName>
        <fullName evidence="3">Sporulation domain protein</fullName>
    </submittedName>
</protein>
<evidence type="ECO:0000313" key="4">
    <source>
        <dbReference type="Proteomes" id="UP000001494"/>
    </source>
</evidence>
<dbReference type="OrthoDB" id="7398646at2"/>
<feature type="compositionally biased region" description="Basic and acidic residues" evidence="1">
    <location>
        <begin position="343"/>
        <end position="362"/>
    </location>
</feature>
<dbReference type="InterPro" id="IPR011990">
    <property type="entry name" value="TPR-like_helical_dom_sf"/>
</dbReference>
<evidence type="ECO:0000256" key="1">
    <source>
        <dbReference type="SAM" id="MobiDB-lite"/>
    </source>
</evidence>
<dbReference type="AlphaFoldDB" id="A0A0H3G0L8"/>
<accession>A0A0H3G0L8</accession>
<feature type="region of interest" description="Disordered" evidence="1">
    <location>
        <begin position="407"/>
        <end position="430"/>
    </location>
</feature>
<feature type="domain" description="SPOR" evidence="2">
    <location>
        <begin position="557"/>
        <end position="641"/>
    </location>
</feature>
<dbReference type="SUPFAM" id="SSF110997">
    <property type="entry name" value="Sporulation related repeat"/>
    <property type="match status" value="1"/>
</dbReference>
<dbReference type="Gene3D" id="3.30.70.1070">
    <property type="entry name" value="Sporulation related repeat"/>
    <property type="match status" value="1"/>
</dbReference>
<evidence type="ECO:0000259" key="2">
    <source>
        <dbReference type="PROSITE" id="PS51724"/>
    </source>
</evidence>
<feature type="compositionally biased region" description="Basic and acidic residues" evidence="1">
    <location>
        <begin position="298"/>
        <end position="311"/>
    </location>
</feature>
<reference evidence="3 4" key="1">
    <citation type="journal article" date="2011" name="J. Bacteriol.">
        <title>Genome sequence of the ethanol-producing Zymomonas mobilis subsp. mobilis lectotype strain ATCC 10988.</title>
        <authorList>
            <person name="Pappas K.M."/>
            <person name="Kouvelis V.N."/>
            <person name="Saunders E."/>
            <person name="Brettin T.S."/>
            <person name="Bruce D."/>
            <person name="Detter C."/>
            <person name="Balakireva M."/>
            <person name="Han C.S."/>
            <person name="Savvakis G."/>
            <person name="Kyrpides N.C."/>
            <person name="Typas M.A."/>
        </authorList>
    </citation>
    <scope>NUCLEOTIDE SEQUENCE [LARGE SCALE GENOMIC DNA]</scope>
    <source>
        <strain evidence="4">ATCC 10988 / DSM 424 / CCUG 17860 / LMG 404 / NCIMB 8938 / NRRL B-806 / ZM1</strain>
    </source>
</reference>
<feature type="region of interest" description="Disordered" evidence="1">
    <location>
        <begin position="289"/>
        <end position="367"/>
    </location>
</feature>
<dbReference type="SMART" id="SM00028">
    <property type="entry name" value="TPR"/>
    <property type="match status" value="3"/>
</dbReference>
<name>A0A0H3G0L8_ZYMMA</name>
<dbReference type="SUPFAM" id="SSF48452">
    <property type="entry name" value="TPR-like"/>
    <property type="match status" value="1"/>
</dbReference>
<dbReference type="EMBL" id="CP002850">
    <property type="protein sequence ID" value="AEH62302.1"/>
    <property type="molecule type" value="Genomic_DNA"/>
</dbReference>
<organism evidence="3 4">
    <name type="scientific">Zymomonas mobilis subsp. mobilis (strain ATCC 10988 / DSM 424 / LMG 404 / NCIMB 8938 / NRRL B-806 / ZM1)</name>
    <dbReference type="NCBI Taxonomy" id="555217"/>
    <lineage>
        <taxon>Bacteria</taxon>
        <taxon>Pseudomonadati</taxon>
        <taxon>Pseudomonadota</taxon>
        <taxon>Alphaproteobacteria</taxon>
        <taxon>Sphingomonadales</taxon>
        <taxon>Zymomonadaceae</taxon>
        <taxon>Zymomonas</taxon>
    </lineage>
</organism>
<proteinExistence type="predicted"/>
<dbReference type="eggNOG" id="COG0457">
    <property type="taxonomic scope" value="Bacteria"/>
</dbReference>
<dbReference type="Gene3D" id="1.25.40.10">
    <property type="entry name" value="Tetratricopeptide repeat domain"/>
    <property type="match status" value="1"/>
</dbReference>
<dbReference type="GO" id="GO:0042834">
    <property type="term" value="F:peptidoglycan binding"/>
    <property type="evidence" value="ECO:0007669"/>
    <property type="project" value="InterPro"/>
</dbReference>
<dbReference type="Pfam" id="PF13432">
    <property type="entry name" value="TPR_16"/>
    <property type="match status" value="1"/>
</dbReference>
<gene>
    <name evidence="3" type="ordered locus">Zmob_0456</name>
</gene>
<dbReference type="InterPro" id="IPR036680">
    <property type="entry name" value="SPOR-like_sf"/>
</dbReference>
<evidence type="ECO:0000313" key="3">
    <source>
        <dbReference type="EMBL" id="AEH62302.1"/>
    </source>
</evidence>